<feature type="region of interest" description="Disordered" evidence="1">
    <location>
        <begin position="80"/>
        <end position="109"/>
    </location>
</feature>
<reference evidence="2" key="1">
    <citation type="submission" date="2018-05" db="EMBL/GenBank/DDBJ databases">
        <title>Draft genome of Mucuna pruriens seed.</title>
        <authorList>
            <person name="Nnadi N.E."/>
            <person name="Vos R."/>
            <person name="Hasami M.H."/>
            <person name="Devisetty U.K."/>
            <person name="Aguiy J.C."/>
        </authorList>
    </citation>
    <scope>NUCLEOTIDE SEQUENCE [LARGE SCALE GENOMIC DNA]</scope>
    <source>
        <strain evidence="2">JCA_2017</strain>
    </source>
</reference>
<keyword evidence="3" id="KW-1185">Reference proteome</keyword>
<feature type="non-terminal residue" evidence="2">
    <location>
        <position position="1"/>
    </location>
</feature>
<sequence length="109" mass="12216">MSHISKARDAAEELKGYLCETIKQIDKLLMVLILQSLHPDYEDVQEQILSSNLITRLFRVLTITKGDGIAVENSAMVASHGRGRSGQGIRGILRNGKGHEYRPADWQRT</sequence>
<dbReference type="EMBL" id="QJKJ01015403">
    <property type="protein sequence ID" value="RDX62580.1"/>
    <property type="molecule type" value="Genomic_DNA"/>
</dbReference>
<dbReference type="Proteomes" id="UP000257109">
    <property type="component" value="Unassembled WGS sequence"/>
</dbReference>
<accession>A0A371E966</accession>
<comment type="caution">
    <text evidence="2">The sequence shown here is derived from an EMBL/GenBank/DDBJ whole genome shotgun (WGS) entry which is preliminary data.</text>
</comment>
<name>A0A371E966_MUCPR</name>
<organism evidence="2 3">
    <name type="scientific">Mucuna pruriens</name>
    <name type="common">Velvet bean</name>
    <name type="synonym">Dolichos pruriens</name>
    <dbReference type="NCBI Taxonomy" id="157652"/>
    <lineage>
        <taxon>Eukaryota</taxon>
        <taxon>Viridiplantae</taxon>
        <taxon>Streptophyta</taxon>
        <taxon>Embryophyta</taxon>
        <taxon>Tracheophyta</taxon>
        <taxon>Spermatophyta</taxon>
        <taxon>Magnoliopsida</taxon>
        <taxon>eudicotyledons</taxon>
        <taxon>Gunneridae</taxon>
        <taxon>Pentapetalae</taxon>
        <taxon>rosids</taxon>
        <taxon>fabids</taxon>
        <taxon>Fabales</taxon>
        <taxon>Fabaceae</taxon>
        <taxon>Papilionoideae</taxon>
        <taxon>50 kb inversion clade</taxon>
        <taxon>NPAAA clade</taxon>
        <taxon>indigoferoid/millettioid clade</taxon>
        <taxon>Phaseoleae</taxon>
        <taxon>Mucuna</taxon>
    </lineage>
</organism>
<evidence type="ECO:0000313" key="2">
    <source>
        <dbReference type="EMBL" id="RDX62580.1"/>
    </source>
</evidence>
<dbReference type="AlphaFoldDB" id="A0A371E966"/>
<proteinExistence type="predicted"/>
<evidence type="ECO:0000256" key="1">
    <source>
        <dbReference type="SAM" id="MobiDB-lite"/>
    </source>
</evidence>
<dbReference type="OrthoDB" id="1428254at2759"/>
<evidence type="ECO:0000313" key="3">
    <source>
        <dbReference type="Proteomes" id="UP000257109"/>
    </source>
</evidence>
<feature type="compositionally biased region" description="Basic and acidic residues" evidence="1">
    <location>
        <begin position="97"/>
        <end position="109"/>
    </location>
</feature>
<gene>
    <name evidence="2" type="ORF">CR513_59075</name>
</gene>
<protein>
    <submittedName>
        <fullName evidence="2">Uncharacterized protein</fullName>
    </submittedName>
</protein>